<dbReference type="Pfam" id="PF18912">
    <property type="entry name" value="DZR_2"/>
    <property type="match status" value="1"/>
</dbReference>
<evidence type="ECO:0000259" key="2">
    <source>
        <dbReference type="Pfam" id="PF00156"/>
    </source>
</evidence>
<dbReference type="PANTHER" id="PTHR47505:SF1">
    <property type="entry name" value="DNA UTILIZATION PROTEIN YHGH"/>
    <property type="match status" value="1"/>
</dbReference>
<name>A0ABT0GTG1_9HYPH</name>
<dbReference type="CDD" id="cd06223">
    <property type="entry name" value="PRTases_typeI"/>
    <property type="match status" value="1"/>
</dbReference>
<evidence type="ECO:0000313" key="5">
    <source>
        <dbReference type="Proteomes" id="UP001431221"/>
    </source>
</evidence>
<evidence type="ECO:0000259" key="3">
    <source>
        <dbReference type="Pfam" id="PF18912"/>
    </source>
</evidence>
<dbReference type="EMBL" id="JALNMJ010000005">
    <property type="protein sequence ID" value="MCK7612525.1"/>
    <property type="molecule type" value="Genomic_DNA"/>
</dbReference>
<dbReference type="Proteomes" id="UP001431221">
    <property type="component" value="Unassembled WGS sequence"/>
</dbReference>
<dbReference type="InterPro" id="IPR044005">
    <property type="entry name" value="DZR_2"/>
</dbReference>
<dbReference type="PANTHER" id="PTHR47505">
    <property type="entry name" value="DNA UTILIZATION PROTEIN YHGH"/>
    <property type="match status" value="1"/>
</dbReference>
<comment type="similarity">
    <text evidence="1">Belongs to the ComF/GntX family.</text>
</comment>
<comment type="caution">
    <text evidence="4">The sequence shown here is derived from an EMBL/GenBank/DDBJ whole genome shotgun (WGS) entry which is preliminary data.</text>
</comment>
<organism evidence="4 5">
    <name type="scientific">Roseibium sediminicola</name>
    <dbReference type="NCBI Taxonomy" id="2933272"/>
    <lineage>
        <taxon>Bacteria</taxon>
        <taxon>Pseudomonadati</taxon>
        <taxon>Pseudomonadota</taxon>
        <taxon>Alphaproteobacteria</taxon>
        <taxon>Hyphomicrobiales</taxon>
        <taxon>Stappiaceae</taxon>
        <taxon>Roseibium</taxon>
    </lineage>
</organism>
<dbReference type="InterPro" id="IPR029057">
    <property type="entry name" value="PRTase-like"/>
</dbReference>
<dbReference type="RefSeq" id="WP_248153517.1">
    <property type="nucleotide sequence ID" value="NZ_JALNMJ010000005.1"/>
</dbReference>
<dbReference type="InterPro" id="IPR000836">
    <property type="entry name" value="PRTase_dom"/>
</dbReference>
<evidence type="ECO:0000313" key="4">
    <source>
        <dbReference type="EMBL" id="MCK7612525.1"/>
    </source>
</evidence>
<evidence type="ECO:0000256" key="1">
    <source>
        <dbReference type="ARBA" id="ARBA00008007"/>
    </source>
</evidence>
<dbReference type="Gene3D" id="3.40.50.2020">
    <property type="match status" value="1"/>
</dbReference>
<sequence length="244" mass="27171">MVLDGLLPRRCLCCDSRVAQDDGLCASCWRAMPFLERPWCQRLGTPFTYDVGSGAWSPRAIAEPPLFDRLRSVALYDGPARQLVLALKFSRRRELARPMARWMVRSGEELLTADSLVAPVPLHWTRLLGRRFNQAADLAREVARQSGAFYEPQLLKRHKRTRQQVGLSARDRHKNVRSAFVPGPLRTDTLAGRHVVLIDDVMTTGSTVAACTKCLLRAGVESVDVLTFALVDPNARAAGTSDFT</sequence>
<accession>A0ABT0GTG1</accession>
<dbReference type="InterPro" id="IPR051910">
    <property type="entry name" value="ComF/GntX_DNA_util-trans"/>
</dbReference>
<gene>
    <name evidence="4" type="ORF">M0H32_10165</name>
</gene>
<reference evidence="4" key="1">
    <citation type="submission" date="2022-04" db="EMBL/GenBank/DDBJ databases">
        <title>Roseibium sp. CAU 1639 isolated from mud.</title>
        <authorList>
            <person name="Kim W."/>
        </authorList>
    </citation>
    <scope>NUCLEOTIDE SEQUENCE</scope>
    <source>
        <strain evidence="4">CAU 1639</strain>
    </source>
</reference>
<keyword evidence="5" id="KW-1185">Reference proteome</keyword>
<dbReference type="Pfam" id="PF00156">
    <property type="entry name" value="Pribosyltran"/>
    <property type="match status" value="1"/>
</dbReference>
<dbReference type="SUPFAM" id="SSF53271">
    <property type="entry name" value="PRTase-like"/>
    <property type="match status" value="1"/>
</dbReference>
<feature type="domain" description="Double zinc ribbon" evidence="3">
    <location>
        <begin position="2"/>
        <end position="50"/>
    </location>
</feature>
<feature type="domain" description="Phosphoribosyltransferase" evidence="2">
    <location>
        <begin position="175"/>
        <end position="233"/>
    </location>
</feature>
<protein>
    <submittedName>
        <fullName evidence="4">ComF family protein</fullName>
    </submittedName>
</protein>
<proteinExistence type="inferred from homology"/>